<sequence>MLLPVSSLSSSPPGVDYIKQPFFELDTLIDAAINYGVEEVEETAVEDCENAEVSEREAMDSEGPTKEDNYGENDKEDVEDKDDFKNEGAAKTCAYLFMKVTRRSFISERRVNLNSFQSCGIVKLIEDADLIGSISVAQLYVYRCL</sequence>
<reference evidence="2" key="1">
    <citation type="submission" date="2020-03" db="EMBL/GenBank/DDBJ databases">
        <title>A high-quality chromosome-level genome assembly of a woody plant with both climbing and erect habits, Rhamnella rubrinervis.</title>
        <authorList>
            <person name="Lu Z."/>
            <person name="Yang Y."/>
            <person name="Zhu X."/>
            <person name="Sun Y."/>
        </authorList>
    </citation>
    <scope>NUCLEOTIDE SEQUENCE</scope>
    <source>
        <strain evidence="2">BYM</strain>
        <tissue evidence="2">Leaf</tissue>
    </source>
</reference>
<name>A0A8K0MRV0_9ROSA</name>
<accession>A0A8K0MRV0</accession>
<feature type="compositionally biased region" description="Basic and acidic residues" evidence="1">
    <location>
        <begin position="53"/>
        <end position="73"/>
    </location>
</feature>
<keyword evidence="3" id="KW-1185">Reference proteome</keyword>
<dbReference type="AlphaFoldDB" id="A0A8K0MRV0"/>
<protein>
    <submittedName>
        <fullName evidence="2">Uncharacterized protein</fullName>
    </submittedName>
</protein>
<dbReference type="EMBL" id="VOIH02000002">
    <property type="protein sequence ID" value="KAF3455240.1"/>
    <property type="molecule type" value="Genomic_DNA"/>
</dbReference>
<dbReference type="Proteomes" id="UP000796880">
    <property type="component" value="Unassembled WGS sequence"/>
</dbReference>
<evidence type="ECO:0000313" key="2">
    <source>
        <dbReference type="EMBL" id="KAF3455240.1"/>
    </source>
</evidence>
<comment type="caution">
    <text evidence="2">The sequence shown here is derived from an EMBL/GenBank/DDBJ whole genome shotgun (WGS) entry which is preliminary data.</text>
</comment>
<gene>
    <name evidence="2" type="ORF">FNV43_RR05688</name>
</gene>
<organism evidence="2 3">
    <name type="scientific">Rhamnella rubrinervis</name>
    <dbReference type="NCBI Taxonomy" id="2594499"/>
    <lineage>
        <taxon>Eukaryota</taxon>
        <taxon>Viridiplantae</taxon>
        <taxon>Streptophyta</taxon>
        <taxon>Embryophyta</taxon>
        <taxon>Tracheophyta</taxon>
        <taxon>Spermatophyta</taxon>
        <taxon>Magnoliopsida</taxon>
        <taxon>eudicotyledons</taxon>
        <taxon>Gunneridae</taxon>
        <taxon>Pentapetalae</taxon>
        <taxon>rosids</taxon>
        <taxon>fabids</taxon>
        <taxon>Rosales</taxon>
        <taxon>Rhamnaceae</taxon>
        <taxon>rhamnoid group</taxon>
        <taxon>Rhamneae</taxon>
        <taxon>Rhamnella</taxon>
    </lineage>
</organism>
<feature type="region of interest" description="Disordered" evidence="1">
    <location>
        <begin position="44"/>
        <end position="83"/>
    </location>
</feature>
<evidence type="ECO:0000313" key="3">
    <source>
        <dbReference type="Proteomes" id="UP000796880"/>
    </source>
</evidence>
<evidence type="ECO:0000256" key="1">
    <source>
        <dbReference type="SAM" id="MobiDB-lite"/>
    </source>
</evidence>
<proteinExistence type="predicted"/>